<gene>
    <name evidence="3" type="primary">cheD</name>
    <name evidence="4" type="ORF">SAMN02983003_2777</name>
</gene>
<keyword evidence="5" id="KW-1185">Reference proteome</keyword>
<dbReference type="InterPro" id="IPR038592">
    <property type="entry name" value="CheD-like_sf"/>
</dbReference>
<accession>A0A1K2I091</accession>
<evidence type="ECO:0000256" key="1">
    <source>
        <dbReference type="ARBA" id="ARBA00022500"/>
    </source>
</evidence>
<dbReference type="EC" id="3.5.1.44" evidence="3"/>
<proteinExistence type="inferred from homology"/>
<name>A0A1K2I091_9HYPH</name>
<evidence type="ECO:0000256" key="3">
    <source>
        <dbReference type="HAMAP-Rule" id="MF_01440"/>
    </source>
</evidence>
<sequence length="192" mass="20211">MPSGLENTDLPRGTPTMVHQGEWLVSGSPETVLSTVLGSCISACVYDRVARVGGMNHFLLAQAPGSSASRFSETARYGAFAMEALINAVLASGSGKKGNLDFKLFGGGRVSAALSDVGARNIAFMVQFMAEEGYVAASSDLGGEFARKVMFVPHSGRAFVKRVDAQLAGRVAMDELALAARPAARDTEIEMF</sequence>
<evidence type="ECO:0000256" key="2">
    <source>
        <dbReference type="ARBA" id="ARBA00022801"/>
    </source>
</evidence>
<dbReference type="CDD" id="cd16352">
    <property type="entry name" value="CheD"/>
    <property type="match status" value="1"/>
</dbReference>
<dbReference type="RefSeq" id="WP_143145802.1">
    <property type="nucleotide sequence ID" value="NZ_FPKU01000002.1"/>
</dbReference>
<keyword evidence="2 3" id="KW-0378">Hydrolase</keyword>
<dbReference type="InterPro" id="IPR011324">
    <property type="entry name" value="Cytotoxic_necrot_fac-like_cat"/>
</dbReference>
<dbReference type="HAMAP" id="MF_01440">
    <property type="entry name" value="CheD"/>
    <property type="match status" value="1"/>
</dbReference>
<dbReference type="AlphaFoldDB" id="A0A1K2I091"/>
<dbReference type="STRING" id="665118.SAMN02983003_2777"/>
<dbReference type="GO" id="GO:0050568">
    <property type="term" value="F:protein-glutamine glutaminase activity"/>
    <property type="evidence" value="ECO:0007669"/>
    <property type="project" value="UniProtKB-UniRule"/>
</dbReference>
<comment type="function">
    <text evidence="3">Probably deamidates glutamine residues to glutamate on methyl-accepting chemotaxis receptors (MCPs), playing an important role in chemotaxis.</text>
</comment>
<keyword evidence="1 3" id="KW-0145">Chemotaxis</keyword>
<comment type="similarity">
    <text evidence="3">Belongs to the CheD family.</text>
</comment>
<organism evidence="4 5">
    <name type="scientific">Devosia enhydra</name>
    <dbReference type="NCBI Taxonomy" id="665118"/>
    <lineage>
        <taxon>Bacteria</taxon>
        <taxon>Pseudomonadati</taxon>
        <taxon>Pseudomonadota</taxon>
        <taxon>Alphaproteobacteria</taxon>
        <taxon>Hyphomicrobiales</taxon>
        <taxon>Devosiaceae</taxon>
        <taxon>Devosia</taxon>
    </lineage>
</organism>
<dbReference type="GO" id="GO:0006935">
    <property type="term" value="P:chemotaxis"/>
    <property type="evidence" value="ECO:0007669"/>
    <property type="project" value="UniProtKB-UniRule"/>
</dbReference>
<dbReference type="OrthoDB" id="9807202at2"/>
<evidence type="ECO:0000313" key="4">
    <source>
        <dbReference type="EMBL" id="SFZ85611.1"/>
    </source>
</evidence>
<dbReference type="PANTHER" id="PTHR35147">
    <property type="entry name" value="CHEMORECEPTOR GLUTAMINE DEAMIDASE CHED-RELATED"/>
    <property type="match status" value="1"/>
</dbReference>
<dbReference type="PANTHER" id="PTHR35147:SF2">
    <property type="entry name" value="CHEMORECEPTOR GLUTAMINE DEAMIDASE CHED-RELATED"/>
    <property type="match status" value="1"/>
</dbReference>
<dbReference type="SUPFAM" id="SSF64438">
    <property type="entry name" value="CNF1/YfiH-like putative cysteine hydrolases"/>
    <property type="match status" value="1"/>
</dbReference>
<dbReference type="Pfam" id="PF03975">
    <property type="entry name" value="CheD"/>
    <property type="match status" value="1"/>
</dbReference>
<protein>
    <recommendedName>
        <fullName evidence="3">Probable chemoreceptor glutamine deamidase CheD</fullName>
        <ecNumber evidence="3">3.5.1.44</ecNumber>
    </recommendedName>
</protein>
<comment type="catalytic activity">
    <reaction evidence="3">
        <text>L-glutaminyl-[protein] + H2O = L-glutamyl-[protein] + NH4(+)</text>
        <dbReference type="Rhea" id="RHEA:16441"/>
        <dbReference type="Rhea" id="RHEA-COMP:10207"/>
        <dbReference type="Rhea" id="RHEA-COMP:10208"/>
        <dbReference type="ChEBI" id="CHEBI:15377"/>
        <dbReference type="ChEBI" id="CHEBI:28938"/>
        <dbReference type="ChEBI" id="CHEBI:29973"/>
        <dbReference type="ChEBI" id="CHEBI:30011"/>
        <dbReference type="EC" id="3.5.1.44"/>
    </reaction>
</comment>
<dbReference type="Proteomes" id="UP000183447">
    <property type="component" value="Unassembled WGS sequence"/>
</dbReference>
<evidence type="ECO:0000313" key="5">
    <source>
        <dbReference type="Proteomes" id="UP000183447"/>
    </source>
</evidence>
<dbReference type="InterPro" id="IPR005659">
    <property type="entry name" value="Chemorcpt_Glu_NH3ase_CheD"/>
</dbReference>
<reference evidence="4 5" key="1">
    <citation type="submission" date="2016-11" db="EMBL/GenBank/DDBJ databases">
        <authorList>
            <person name="Jaros S."/>
            <person name="Januszkiewicz K."/>
            <person name="Wedrychowicz H."/>
        </authorList>
    </citation>
    <scope>NUCLEOTIDE SEQUENCE [LARGE SCALE GENOMIC DNA]</scope>
    <source>
        <strain evidence="4 5">ATCC 23634</strain>
    </source>
</reference>
<dbReference type="EMBL" id="FPKU01000002">
    <property type="protein sequence ID" value="SFZ85611.1"/>
    <property type="molecule type" value="Genomic_DNA"/>
</dbReference>
<dbReference type="Gene3D" id="3.30.1330.200">
    <property type="match status" value="1"/>
</dbReference>